<evidence type="ECO:0000259" key="9">
    <source>
        <dbReference type="PROSITE" id="PS50928"/>
    </source>
</evidence>
<keyword evidence="3" id="KW-1003">Cell membrane</keyword>
<dbReference type="InterPro" id="IPR000515">
    <property type="entry name" value="MetI-like"/>
</dbReference>
<evidence type="ECO:0000256" key="2">
    <source>
        <dbReference type="ARBA" id="ARBA00022448"/>
    </source>
</evidence>
<feature type="transmembrane region" description="Helical" evidence="8">
    <location>
        <begin position="330"/>
        <end position="350"/>
    </location>
</feature>
<comment type="similarity">
    <text evidence="8">Belongs to the binding-protein-dependent transport system permease family.</text>
</comment>
<dbReference type="Proteomes" id="UP000093186">
    <property type="component" value="Unassembled WGS sequence"/>
</dbReference>
<feature type="transmembrane region" description="Helical" evidence="8">
    <location>
        <begin position="400"/>
        <end position="420"/>
    </location>
</feature>
<protein>
    <submittedName>
        <fullName evidence="10">ABC transporter permease</fullName>
    </submittedName>
</protein>
<feature type="transmembrane region" description="Helical" evidence="8">
    <location>
        <begin position="62"/>
        <end position="85"/>
    </location>
</feature>
<feature type="transmembrane region" description="Helical" evidence="8">
    <location>
        <begin position="362"/>
        <end position="388"/>
    </location>
</feature>
<feature type="transmembrane region" description="Helical" evidence="8">
    <location>
        <begin position="285"/>
        <end position="310"/>
    </location>
</feature>
<evidence type="ECO:0000313" key="10">
    <source>
        <dbReference type="EMBL" id="OCK42205.1"/>
    </source>
</evidence>
<dbReference type="GO" id="GO:0055085">
    <property type="term" value="P:transmembrane transport"/>
    <property type="evidence" value="ECO:0007669"/>
    <property type="project" value="InterPro"/>
</dbReference>
<evidence type="ECO:0000256" key="4">
    <source>
        <dbReference type="ARBA" id="ARBA00022519"/>
    </source>
</evidence>
<keyword evidence="11" id="KW-1185">Reference proteome</keyword>
<feature type="transmembrane region" description="Helical" evidence="8">
    <location>
        <begin position="468"/>
        <end position="490"/>
    </location>
</feature>
<feature type="transmembrane region" description="Helical" evidence="8">
    <location>
        <begin position="181"/>
        <end position="203"/>
    </location>
</feature>
<dbReference type="PANTHER" id="PTHR43357:SF3">
    <property type="entry name" value="FE(3+)-TRANSPORT SYSTEM PERMEASE PROTEIN FBPB 2"/>
    <property type="match status" value="1"/>
</dbReference>
<feature type="transmembrane region" description="Helical" evidence="8">
    <location>
        <begin position="97"/>
        <end position="118"/>
    </location>
</feature>
<feature type="domain" description="ABC transmembrane type-1" evidence="9">
    <location>
        <begin position="326"/>
        <end position="532"/>
    </location>
</feature>
<dbReference type="OrthoDB" id="9776648at2"/>
<keyword evidence="4" id="KW-0997">Cell inner membrane</keyword>
<keyword evidence="5 8" id="KW-0812">Transmembrane</keyword>
<sequence>MLVINKLQNIQRDTNKWSIILLTIVLFIAIPVITIFINLFYGPGETWNHLVINLLPNYLLNSLWLILGTSLLTLFFGISSAYIVSRYHIPLRKQLEWLLILPLAIPSYITAYAYAGIFDYGGVVEKLFSTKVDVMNHLGLVIVLSVSLYPYVYVASRAFFFNQSNNIIEASKLLGASELKTFFKLILPLSRPAFVGGLTLVLMEVLNDYGAAKYYGINTFTTGIFRAWFSLEEPETAIYLSAILVAIIFLIISLEKWQRRRIGYANTTKNHQKIKREEAKVNKKMILFIIAFIPVLFGFLLPLLQLLYWAFLTYKEVFTQSFITTSLQSLGIAVISALATVIFALLLIFLTKWNRLNLVKPIAKIGVLGYAIPGAVIAVGVLIPTLFIDKGLVVFFKEVFDYKIGFILNGTVLALLYAYIVRYMAVAYNPIEASTLKFGKSLSEASKLLGKGNLFTFKKIEFPLLKPAILSAFILVFVDVMKELPLTLILKPYDINTLAVKAYEYASDELVAEASLPSLFIILTGIIPILFLNRLIAKEK</sequence>
<feature type="domain" description="ABC transmembrane type-1" evidence="9">
    <location>
        <begin position="59"/>
        <end position="256"/>
    </location>
</feature>
<evidence type="ECO:0000256" key="8">
    <source>
        <dbReference type="RuleBase" id="RU363032"/>
    </source>
</evidence>
<dbReference type="PROSITE" id="PS50928">
    <property type="entry name" value="ABC_TM1"/>
    <property type="match status" value="2"/>
</dbReference>
<dbReference type="Pfam" id="PF00528">
    <property type="entry name" value="BPD_transp_1"/>
    <property type="match status" value="2"/>
</dbReference>
<evidence type="ECO:0000256" key="1">
    <source>
        <dbReference type="ARBA" id="ARBA00004429"/>
    </source>
</evidence>
<feature type="transmembrane region" description="Helical" evidence="8">
    <location>
        <begin position="138"/>
        <end position="160"/>
    </location>
</feature>
<dbReference type="AlphaFoldDB" id="A0A1B9XXC8"/>
<comment type="caution">
    <text evidence="10">The sequence shown here is derived from an EMBL/GenBank/DDBJ whole genome shotgun (WGS) entry which is preliminary data.</text>
</comment>
<dbReference type="SUPFAM" id="SSF161098">
    <property type="entry name" value="MetI-like"/>
    <property type="match status" value="2"/>
</dbReference>
<accession>A0A1B9XXC8</accession>
<feature type="transmembrane region" description="Helical" evidence="8">
    <location>
        <begin position="20"/>
        <end position="42"/>
    </location>
</feature>
<dbReference type="GO" id="GO:0005886">
    <property type="term" value="C:plasma membrane"/>
    <property type="evidence" value="ECO:0007669"/>
    <property type="project" value="UniProtKB-SubCell"/>
</dbReference>
<evidence type="ECO:0000256" key="5">
    <source>
        <dbReference type="ARBA" id="ARBA00022692"/>
    </source>
</evidence>
<comment type="subcellular location">
    <subcellularLocation>
        <location evidence="1">Cell inner membrane</location>
        <topology evidence="1">Multi-pass membrane protein</topology>
    </subcellularLocation>
    <subcellularLocation>
        <location evidence="8">Cell membrane</location>
        <topology evidence="8">Multi-pass membrane protein</topology>
    </subcellularLocation>
</comment>
<name>A0A1B9XXC8_9FLAO</name>
<reference evidence="10 11" key="1">
    <citation type="submission" date="2016-06" db="EMBL/GenBank/DDBJ databases">
        <title>Draft Genome Sequence of Tenacibaculum soleae UCD-KL19.</title>
        <authorList>
            <person name="Eisen J.A."/>
            <person name="Coil D.A."/>
            <person name="Lujan K.M."/>
        </authorList>
    </citation>
    <scope>NUCLEOTIDE SEQUENCE [LARGE SCALE GENOMIC DNA]</scope>
    <source>
        <strain evidence="10 11">UCD-KL19</strain>
    </source>
</reference>
<dbReference type="Gene3D" id="1.10.3720.10">
    <property type="entry name" value="MetI-like"/>
    <property type="match status" value="2"/>
</dbReference>
<dbReference type="EMBL" id="MAKX01000024">
    <property type="protein sequence ID" value="OCK42205.1"/>
    <property type="molecule type" value="Genomic_DNA"/>
</dbReference>
<feature type="transmembrane region" description="Helical" evidence="8">
    <location>
        <begin position="510"/>
        <end position="532"/>
    </location>
</feature>
<keyword evidence="7 8" id="KW-0472">Membrane</keyword>
<gene>
    <name evidence="10" type="ORF">BA195_11300</name>
</gene>
<evidence type="ECO:0000256" key="6">
    <source>
        <dbReference type="ARBA" id="ARBA00022989"/>
    </source>
</evidence>
<evidence type="ECO:0000313" key="11">
    <source>
        <dbReference type="Proteomes" id="UP000093186"/>
    </source>
</evidence>
<evidence type="ECO:0000256" key="3">
    <source>
        <dbReference type="ARBA" id="ARBA00022475"/>
    </source>
</evidence>
<dbReference type="InterPro" id="IPR035906">
    <property type="entry name" value="MetI-like_sf"/>
</dbReference>
<dbReference type="CDD" id="cd06261">
    <property type="entry name" value="TM_PBP2"/>
    <property type="match status" value="2"/>
</dbReference>
<organism evidence="10 11">
    <name type="scientific">Tenacibaculum soleae</name>
    <dbReference type="NCBI Taxonomy" id="447689"/>
    <lineage>
        <taxon>Bacteria</taxon>
        <taxon>Pseudomonadati</taxon>
        <taxon>Bacteroidota</taxon>
        <taxon>Flavobacteriia</taxon>
        <taxon>Flavobacteriales</taxon>
        <taxon>Flavobacteriaceae</taxon>
        <taxon>Tenacibaculum</taxon>
    </lineage>
</organism>
<evidence type="ECO:0000256" key="7">
    <source>
        <dbReference type="ARBA" id="ARBA00023136"/>
    </source>
</evidence>
<keyword evidence="2 8" id="KW-0813">Transport</keyword>
<feature type="transmembrane region" description="Helical" evidence="8">
    <location>
        <begin position="236"/>
        <end position="254"/>
    </location>
</feature>
<dbReference type="PANTHER" id="PTHR43357">
    <property type="entry name" value="INNER MEMBRANE ABC TRANSPORTER PERMEASE PROTEIN YDCV"/>
    <property type="match status" value="1"/>
</dbReference>
<keyword evidence="6 8" id="KW-1133">Transmembrane helix</keyword>
<dbReference type="STRING" id="447689.BA195_11300"/>
<proteinExistence type="inferred from homology"/>